<organism evidence="3 4">
    <name type="scientific">Streptomyces cinerochromogenes</name>
    <dbReference type="NCBI Taxonomy" id="66422"/>
    <lineage>
        <taxon>Bacteria</taxon>
        <taxon>Bacillati</taxon>
        <taxon>Actinomycetota</taxon>
        <taxon>Actinomycetes</taxon>
        <taxon>Kitasatosporales</taxon>
        <taxon>Streptomycetaceae</taxon>
        <taxon>Streptomyces</taxon>
    </lineage>
</organism>
<feature type="region of interest" description="Disordered" evidence="1">
    <location>
        <begin position="1"/>
        <end position="20"/>
    </location>
</feature>
<comment type="caution">
    <text evidence="3">The sequence shown here is derived from an EMBL/GenBank/DDBJ whole genome shotgun (WGS) entry which is preliminary data.</text>
</comment>
<evidence type="ECO:0000256" key="2">
    <source>
        <dbReference type="SAM" id="Phobius"/>
    </source>
</evidence>
<evidence type="ECO:0000313" key="3">
    <source>
        <dbReference type="EMBL" id="MFG3011075.1"/>
    </source>
</evidence>
<protein>
    <submittedName>
        <fullName evidence="3">Uncharacterized protein</fullName>
    </submittedName>
</protein>
<evidence type="ECO:0000313" key="4">
    <source>
        <dbReference type="Proteomes" id="UP001604267"/>
    </source>
</evidence>
<keyword evidence="4" id="KW-1185">Reference proteome</keyword>
<keyword evidence="2" id="KW-0812">Transmembrane</keyword>
<accession>A0ABW7B5T3</accession>
<proteinExistence type="predicted"/>
<sequence length="316" mass="33064">MTAGHEGARDADAGAGRREEYDGMDALMAAITGDPLPEEARRDPAFLAEHRAAEADVAVLRDQLSRLADALAGEETGVEETREQETGEEGTGKEESGQGEGGKESGVSDVVVPGPRPARRPRGRTRPAGRDRPPRPPRPGRPSGPRRAMRITLGSFAGAAAFSLALGFGWLVTQAGGGADDNGGASSAAKGVEHEDAGTGLRPSDPERELACSRLVVEGTVARVEPAEDASGSRVTLTVTRSYKPGHGPAEVAFLLDADARPAPRRGQHVLVQVAYGDMYASRWTVGDFRVAAERDWITDALPGSRTTPCPSGDAS</sequence>
<dbReference type="EMBL" id="JBICYV010000005">
    <property type="protein sequence ID" value="MFG3011075.1"/>
    <property type="molecule type" value="Genomic_DNA"/>
</dbReference>
<feature type="transmembrane region" description="Helical" evidence="2">
    <location>
        <begin position="151"/>
        <end position="172"/>
    </location>
</feature>
<keyword evidence="2" id="KW-1133">Transmembrane helix</keyword>
<gene>
    <name evidence="3" type="ORF">ACGFZB_11545</name>
</gene>
<feature type="region of interest" description="Disordered" evidence="1">
    <location>
        <begin position="70"/>
        <end position="148"/>
    </location>
</feature>
<reference evidence="3 4" key="1">
    <citation type="submission" date="2024-10" db="EMBL/GenBank/DDBJ databases">
        <title>The Natural Products Discovery Center: Release of the First 8490 Sequenced Strains for Exploring Actinobacteria Biosynthetic Diversity.</title>
        <authorList>
            <person name="Kalkreuter E."/>
            <person name="Kautsar S.A."/>
            <person name="Yang D."/>
            <person name="Bader C.D."/>
            <person name="Teijaro C.N."/>
            <person name="Fluegel L."/>
            <person name="Davis C.M."/>
            <person name="Simpson J.R."/>
            <person name="Lauterbach L."/>
            <person name="Steele A.D."/>
            <person name="Gui C."/>
            <person name="Meng S."/>
            <person name="Li G."/>
            <person name="Viehrig K."/>
            <person name="Ye F."/>
            <person name="Su P."/>
            <person name="Kiefer A.F."/>
            <person name="Nichols A."/>
            <person name="Cepeda A.J."/>
            <person name="Yan W."/>
            <person name="Fan B."/>
            <person name="Jiang Y."/>
            <person name="Adhikari A."/>
            <person name="Zheng C.-J."/>
            <person name="Schuster L."/>
            <person name="Cowan T.M."/>
            <person name="Smanski M.J."/>
            <person name="Chevrette M.G."/>
            <person name="De Carvalho L.P.S."/>
            <person name="Shen B."/>
        </authorList>
    </citation>
    <scope>NUCLEOTIDE SEQUENCE [LARGE SCALE GENOMIC DNA]</scope>
    <source>
        <strain evidence="3 4">NPDC048320</strain>
    </source>
</reference>
<evidence type="ECO:0000256" key="1">
    <source>
        <dbReference type="SAM" id="MobiDB-lite"/>
    </source>
</evidence>
<feature type="compositionally biased region" description="Basic residues" evidence="1">
    <location>
        <begin position="117"/>
        <end position="127"/>
    </location>
</feature>
<dbReference type="RefSeq" id="WP_392817324.1">
    <property type="nucleotide sequence ID" value="NZ_JBICYV010000005.1"/>
</dbReference>
<dbReference type="Proteomes" id="UP001604267">
    <property type="component" value="Unassembled WGS sequence"/>
</dbReference>
<feature type="region of interest" description="Disordered" evidence="1">
    <location>
        <begin position="180"/>
        <end position="206"/>
    </location>
</feature>
<name>A0ABW7B5T3_9ACTN</name>
<keyword evidence="2" id="KW-0472">Membrane</keyword>
<feature type="compositionally biased region" description="Basic and acidic residues" evidence="1">
    <location>
        <begin position="79"/>
        <end position="96"/>
    </location>
</feature>